<feature type="domain" description="Bacterial toxin 44" evidence="1">
    <location>
        <begin position="2"/>
        <end position="66"/>
    </location>
</feature>
<organism evidence="2 3">
    <name type="scientific">Paenibacillus abyssi</name>
    <dbReference type="NCBI Taxonomy" id="1340531"/>
    <lineage>
        <taxon>Bacteria</taxon>
        <taxon>Bacillati</taxon>
        <taxon>Bacillota</taxon>
        <taxon>Bacilli</taxon>
        <taxon>Bacillales</taxon>
        <taxon>Paenibacillaceae</taxon>
        <taxon>Paenibacillus</taxon>
    </lineage>
</organism>
<keyword evidence="3" id="KW-1185">Reference proteome</keyword>
<proteinExistence type="predicted"/>
<reference evidence="2" key="1">
    <citation type="journal article" date="2014" name="Int. J. Syst. Evol. Microbiol.">
        <title>Complete genome sequence of Corynebacterium casei LMG S-19264T (=DSM 44701T), isolated from a smear-ripened cheese.</title>
        <authorList>
            <consortium name="US DOE Joint Genome Institute (JGI-PGF)"/>
            <person name="Walter F."/>
            <person name="Albersmeier A."/>
            <person name="Kalinowski J."/>
            <person name="Ruckert C."/>
        </authorList>
    </citation>
    <scope>NUCLEOTIDE SEQUENCE</scope>
    <source>
        <strain evidence="2">CGMCC 1.12987</strain>
    </source>
</reference>
<sequence>MRYDAIGNIVYGYLGKVFGISDSVLFAGRSYAQIKDGTYKNDWIPITGGDDPLDQYYIQYGIDLYNKK</sequence>
<evidence type="ECO:0000259" key="1">
    <source>
        <dbReference type="Pfam" id="PF15607"/>
    </source>
</evidence>
<dbReference type="AlphaFoldDB" id="A0A917LF31"/>
<evidence type="ECO:0000313" key="3">
    <source>
        <dbReference type="Proteomes" id="UP000644756"/>
    </source>
</evidence>
<comment type="caution">
    <text evidence="2">The sequence shown here is derived from an EMBL/GenBank/DDBJ whole genome shotgun (WGS) entry which is preliminary data.</text>
</comment>
<dbReference type="Proteomes" id="UP000644756">
    <property type="component" value="Unassembled WGS sequence"/>
</dbReference>
<reference evidence="2" key="2">
    <citation type="submission" date="2020-09" db="EMBL/GenBank/DDBJ databases">
        <authorList>
            <person name="Sun Q."/>
            <person name="Zhou Y."/>
        </authorList>
    </citation>
    <scope>NUCLEOTIDE SEQUENCE</scope>
    <source>
        <strain evidence="2">CGMCC 1.12987</strain>
    </source>
</reference>
<evidence type="ECO:0000313" key="2">
    <source>
        <dbReference type="EMBL" id="GGG17381.1"/>
    </source>
</evidence>
<dbReference type="InterPro" id="IPR028946">
    <property type="entry name" value="Ntox44"/>
</dbReference>
<dbReference type="EMBL" id="BMGR01000013">
    <property type="protein sequence ID" value="GGG17381.1"/>
    <property type="molecule type" value="Genomic_DNA"/>
</dbReference>
<accession>A0A917LF31</accession>
<gene>
    <name evidence="2" type="ORF">GCM10010916_37780</name>
</gene>
<dbReference type="Pfam" id="PF15607">
    <property type="entry name" value="Ntox44"/>
    <property type="match status" value="1"/>
</dbReference>
<protein>
    <recommendedName>
        <fullName evidence="1">Bacterial toxin 44 domain-containing protein</fullName>
    </recommendedName>
</protein>
<name>A0A917LF31_9BACL</name>